<gene>
    <name evidence="1" type="ORF">B2J69_17960</name>
</gene>
<protein>
    <submittedName>
        <fullName evidence="1">Uncharacterized protein</fullName>
    </submittedName>
</protein>
<accession>A0A1V9DBZ7</accession>
<dbReference type="AlphaFoldDB" id="A0A1V9DBZ7"/>
<dbReference type="Proteomes" id="UP000192769">
    <property type="component" value="Unassembled WGS sequence"/>
</dbReference>
<keyword evidence="2" id="KW-1185">Reference proteome</keyword>
<name>A0A1V9DBZ7_9GAMM</name>
<evidence type="ECO:0000313" key="2">
    <source>
        <dbReference type="Proteomes" id="UP000192769"/>
    </source>
</evidence>
<sequence>MLDEKIILTNQHCFNTFVSGVSEGDKVFIAFTPALSGKINSVQSIALRDALVNALLSAPAETLETLNKIDSYISQQDRDSDTDRIGSNSVCATLPDPVVYNKPSFLEYAERANKSLKATGQQGAQCLSLVNGVVDEVLNDEKRGRVKWGLRSYSFDETSR</sequence>
<reference evidence="1 2" key="1">
    <citation type="submission" date="2017-02" db="EMBL/GenBank/DDBJ databases">
        <title>Whole genome shotgun sequence of Pantoea agglomerans strain AS1 isolated from a cycad, Zamia floridana in Central Florida, USA.</title>
        <authorList>
            <person name="Lata P."/>
            <person name="Govindarajan S."/>
            <person name="Qi F."/>
            <person name="Li J.-L."/>
            <person name="Maurya S.K."/>
            <person name="Sahoo M.K."/>
        </authorList>
    </citation>
    <scope>NUCLEOTIDE SEQUENCE [LARGE SCALE GENOMIC DNA]</scope>
    <source>
        <strain evidence="1 2">AS1</strain>
    </source>
</reference>
<dbReference type="EMBL" id="MWUE01000027">
    <property type="protein sequence ID" value="OQP31305.1"/>
    <property type="molecule type" value="Genomic_DNA"/>
</dbReference>
<organism evidence="1 2">
    <name type="scientific">Pantoea latae</name>
    <dbReference type="NCBI Taxonomy" id="1964541"/>
    <lineage>
        <taxon>Bacteria</taxon>
        <taxon>Pseudomonadati</taxon>
        <taxon>Pseudomonadota</taxon>
        <taxon>Gammaproteobacteria</taxon>
        <taxon>Enterobacterales</taxon>
        <taxon>Erwiniaceae</taxon>
        <taxon>Pantoea</taxon>
    </lineage>
</organism>
<evidence type="ECO:0000313" key="1">
    <source>
        <dbReference type="EMBL" id="OQP31305.1"/>
    </source>
</evidence>
<comment type="caution">
    <text evidence="1">The sequence shown here is derived from an EMBL/GenBank/DDBJ whole genome shotgun (WGS) entry which is preliminary data.</text>
</comment>
<proteinExistence type="predicted"/>